<dbReference type="KEGG" id="pmt:PMT_0500"/>
<dbReference type="HOGENOM" id="CLU_2370533_0_0_3"/>
<dbReference type="EMBL" id="BX548175">
    <property type="protein sequence ID" value="CAE20675.1"/>
    <property type="molecule type" value="Genomic_DNA"/>
</dbReference>
<organism evidence="1 2">
    <name type="scientific">Prochlorococcus marinus (strain MIT 9313)</name>
    <dbReference type="NCBI Taxonomy" id="74547"/>
    <lineage>
        <taxon>Bacteria</taxon>
        <taxon>Bacillati</taxon>
        <taxon>Cyanobacteriota</taxon>
        <taxon>Cyanophyceae</taxon>
        <taxon>Synechococcales</taxon>
        <taxon>Prochlorococcaceae</taxon>
        <taxon>Prochlorococcus</taxon>
    </lineage>
</organism>
<protein>
    <submittedName>
        <fullName evidence="1">Uncharacterized protein</fullName>
    </submittedName>
</protein>
<evidence type="ECO:0000313" key="1">
    <source>
        <dbReference type="EMBL" id="CAE20675.1"/>
    </source>
</evidence>
<gene>
    <name evidence="1" type="ordered locus">PMT_0500</name>
</gene>
<proteinExistence type="predicted"/>
<sequence>MLQALLHLEKVSSGAIWTPYNENQSQLRSYRRSLWPRPWGMTLWTVVCDVLSPFKTRKKPAKSGSARSGKVANVFAAGADHPFLCEKGLLMANTT</sequence>
<keyword evidence="2" id="KW-1185">Reference proteome</keyword>
<dbReference type="AlphaFoldDB" id="Q7V869"/>
<name>Q7V869_PROMM</name>
<evidence type="ECO:0000313" key="2">
    <source>
        <dbReference type="Proteomes" id="UP000001423"/>
    </source>
</evidence>
<reference evidence="1 2" key="1">
    <citation type="journal article" date="2003" name="Nature">
        <title>Genome divergence in two Prochlorococcus ecotypes reflects oceanic niche differentiation.</title>
        <authorList>
            <person name="Rocap G."/>
            <person name="Larimer F.W."/>
            <person name="Lamerdin J.E."/>
            <person name="Malfatti S."/>
            <person name="Chain P."/>
            <person name="Ahlgren N.A."/>
            <person name="Arellano A."/>
            <person name="Coleman M."/>
            <person name="Hauser L."/>
            <person name="Hess W.R."/>
            <person name="Johnson Z.I."/>
            <person name="Land M.L."/>
            <person name="Lindell D."/>
            <person name="Post A.F."/>
            <person name="Regala W."/>
            <person name="Shah M."/>
            <person name="Shaw S.L."/>
            <person name="Steglich C."/>
            <person name="Sullivan M.B."/>
            <person name="Ting C.S."/>
            <person name="Tolonen A."/>
            <person name="Webb E.A."/>
            <person name="Zinser E.R."/>
            <person name="Chisholm S.W."/>
        </authorList>
    </citation>
    <scope>NUCLEOTIDE SEQUENCE [LARGE SCALE GENOMIC DNA]</scope>
    <source>
        <strain evidence="2">MIT 9313</strain>
    </source>
</reference>
<dbReference type="Proteomes" id="UP000001423">
    <property type="component" value="Chromosome"/>
</dbReference>
<accession>Q7V869</accession>